<evidence type="ECO:0000313" key="2">
    <source>
        <dbReference type="Proteomes" id="UP000266841"/>
    </source>
</evidence>
<organism evidence="1 2">
    <name type="scientific">Thalassiosira oceanica</name>
    <name type="common">Marine diatom</name>
    <dbReference type="NCBI Taxonomy" id="159749"/>
    <lineage>
        <taxon>Eukaryota</taxon>
        <taxon>Sar</taxon>
        <taxon>Stramenopiles</taxon>
        <taxon>Ochrophyta</taxon>
        <taxon>Bacillariophyta</taxon>
        <taxon>Coscinodiscophyceae</taxon>
        <taxon>Thalassiosirophycidae</taxon>
        <taxon>Thalassiosirales</taxon>
        <taxon>Thalassiosiraceae</taxon>
        <taxon>Thalassiosira</taxon>
    </lineage>
</organism>
<sequence length="119" mass="12296">GLSCSAECPLHADGSIVSVRGLRRPQTTIDASSVVDLSAPMCSQPSHEQFFRSRVSLLQAADVTGNLISRIWTAPPLGGGDGPGPGGGAARFTMMSSVEMAMAATPEFNDSVGRSVALY</sequence>
<keyword evidence="2" id="KW-1185">Reference proteome</keyword>
<accession>K0T5C1</accession>
<proteinExistence type="predicted"/>
<comment type="caution">
    <text evidence="1">The sequence shown here is derived from an EMBL/GenBank/DDBJ whole genome shotgun (WGS) entry which is preliminary data.</text>
</comment>
<protein>
    <submittedName>
        <fullName evidence="1">Uncharacterized protein</fullName>
    </submittedName>
</protein>
<gene>
    <name evidence="1" type="ORF">THAOC_06165</name>
</gene>
<dbReference type="AlphaFoldDB" id="K0T5C1"/>
<evidence type="ECO:0000313" key="1">
    <source>
        <dbReference type="EMBL" id="EJK72314.1"/>
    </source>
</evidence>
<dbReference type="Proteomes" id="UP000266841">
    <property type="component" value="Unassembled WGS sequence"/>
</dbReference>
<reference evidence="1 2" key="1">
    <citation type="journal article" date="2012" name="Genome Biol.">
        <title>Genome and low-iron response of an oceanic diatom adapted to chronic iron limitation.</title>
        <authorList>
            <person name="Lommer M."/>
            <person name="Specht M."/>
            <person name="Roy A.S."/>
            <person name="Kraemer L."/>
            <person name="Andreson R."/>
            <person name="Gutowska M.A."/>
            <person name="Wolf J."/>
            <person name="Bergner S.V."/>
            <person name="Schilhabel M.B."/>
            <person name="Klostermeier U.C."/>
            <person name="Beiko R.G."/>
            <person name="Rosenstiel P."/>
            <person name="Hippler M."/>
            <person name="Laroche J."/>
        </authorList>
    </citation>
    <scope>NUCLEOTIDE SEQUENCE [LARGE SCALE GENOMIC DNA]</scope>
    <source>
        <strain evidence="1 2">CCMP1005</strain>
    </source>
</reference>
<dbReference type="EMBL" id="AGNL01006036">
    <property type="protein sequence ID" value="EJK72314.1"/>
    <property type="molecule type" value="Genomic_DNA"/>
</dbReference>
<name>K0T5C1_THAOC</name>
<feature type="non-terminal residue" evidence="1">
    <location>
        <position position="1"/>
    </location>
</feature>